<dbReference type="AlphaFoldDB" id="A0AA38VC47"/>
<reference evidence="1" key="1">
    <citation type="submission" date="2022-07" db="EMBL/GenBank/DDBJ databases">
        <title>Fungi with potential for degradation of polypropylene.</title>
        <authorList>
            <person name="Gostincar C."/>
        </authorList>
    </citation>
    <scope>NUCLEOTIDE SEQUENCE</scope>
    <source>
        <strain evidence="1">EXF-13308</strain>
    </source>
</reference>
<sequence length="413" mass="46265">MPNPKKRQAPPPMSQQVQGWKVIDPQLSSPLYNGRIPAEIRSLIFEYAVSESTIPDPSVANHDFCVRYDHEDVPADDGQTRRRSPLRMVNNALARLAGALPSQAGQADPAQILRQANRRPGAPGFDWLRPGFEGRKVVHCGLLSSCRRTYLETSHLPAQAWTGVVFLGRGPPWQSTESPSSYFFHRLPRAVRPHVRSLHLIAQMFRLEELAETLSPTRCGAMGTQLERLRLTVRRGDWWYNESNVPLAVYPFRRVSGVHPGLQLMRRAMAPPEEYGGEGDPRAEVPEPRSWGAAFAALPALRELVMDFETSEDKKAELDAIARWAATWRFPLDADEGQGGGQSGRRFLSAEGNPVRKMSWTGLPYHWSDQCPECGSTGVNSECAYCQRRLKLASEGKGPRLYVWTLTWTARSA</sequence>
<dbReference type="EMBL" id="JANBVO010000040">
    <property type="protein sequence ID" value="KAJ9136506.1"/>
    <property type="molecule type" value="Genomic_DNA"/>
</dbReference>
<evidence type="ECO:0000313" key="1">
    <source>
        <dbReference type="EMBL" id="KAJ9136506.1"/>
    </source>
</evidence>
<name>A0AA38VC47_9PEZI</name>
<evidence type="ECO:0000313" key="2">
    <source>
        <dbReference type="Proteomes" id="UP001174694"/>
    </source>
</evidence>
<proteinExistence type="predicted"/>
<gene>
    <name evidence="1" type="ORF">NKR23_g9816</name>
</gene>
<keyword evidence="2" id="KW-1185">Reference proteome</keyword>
<organism evidence="1 2">
    <name type="scientific">Pleurostoma richardsiae</name>
    <dbReference type="NCBI Taxonomy" id="41990"/>
    <lineage>
        <taxon>Eukaryota</taxon>
        <taxon>Fungi</taxon>
        <taxon>Dikarya</taxon>
        <taxon>Ascomycota</taxon>
        <taxon>Pezizomycotina</taxon>
        <taxon>Sordariomycetes</taxon>
        <taxon>Sordariomycetidae</taxon>
        <taxon>Calosphaeriales</taxon>
        <taxon>Pleurostomataceae</taxon>
        <taxon>Pleurostoma</taxon>
    </lineage>
</organism>
<protein>
    <submittedName>
        <fullName evidence="1">Uncharacterized protein</fullName>
    </submittedName>
</protein>
<dbReference type="Proteomes" id="UP001174694">
    <property type="component" value="Unassembled WGS sequence"/>
</dbReference>
<comment type="caution">
    <text evidence="1">The sequence shown here is derived from an EMBL/GenBank/DDBJ whole genome shotgun (WGS) entry which is preliminary data.</text>
</comment>
<accession>A0AA38VC47</accession>